<feature type="signal peptide" evidence="1">
    <location>
        <begin position="1"/>
        <end position="19"/>
    </location>
</feature>
<dbReference type="OrthoDB" id="72946at2"/>
<dbReference type="RefSeq" id="WP_146884658.1">
    <property type="nucleotide sequence ID" value="NZ_BJXB01000010.1"/>
</dbReference>
<feature type="chain" id="PRO_5021728046" evidence="1">
    <location>
        <begin position="20"/>
        <end position="321"/>
    </location>
</feature>
<comment type="caution">
    <text evidence="2">The sequence shown here is derived from an EMBL/GenBank/DDBJ whole genome shotgun (WGS) entry which is preliminary data.</text>
</comment>
<accession>A0A511N1Z3</accession>
<dbReference type="Proteomes" id="UP000321306">
    <property type="component" value="Unassembled WGS sequence"/>
</dbReference>
<gene>
    <name evidence="2" type="ORF">DC3_24940</name>
</gene>
<proteinExistence type="predicted"/>
<evidence type="ECO:0000313" key="3">
    <source>
        <dbReference type="Proteomes" id="UP000321306"/>
    </source>
</evidence>
<name>A0A511N1Z3_DEIC1</name>
<evidence type="ECO:0000256" key="1">
    <source>
        <dbReference type="SAM" id="SignalP"/>
    </source>
</evidence>
<reference evidence="2 3" key="1">
    <citation type="submission" date="2019-07" db="EMBL/GenBank/DDBJ databases">
        <title>Whole genome shotgun sequence of Deinococcus cellulosilyticus NBRC 106333.</title>
        <authorList>
            <person name="Hosoyama A."/>
            <person name="Uohara A."/>
            <person name="Ohji S."/>
            <person name="Ichikawa N."/>
        </authorList>
    </citation>
    <scope>NUCLEOTIDE SEQUENCE [LARGE SCALE GENOMIC DNA]</scope>
    <source>
        <strain evidence="2 3">NBRC 106333</strain>
    </source>
</reference>
<protein>
    <submittedName>
        <fullName evidence="2">Uncharacterized protein</fullName>
    </submittedName>
</protein>
<sequence>MKSFRLISLILLLSSPALAEVQVYVRGEQRLVVLSTLGSEAGWQLSLTQHSGEGEGYLFKKGQQSIRVFQKDFALVNGQQVALSQVPFWYYGRLLVAEEDARKLFSMDKLHLLLLDYQTGRVLNPPRPKPGGFFGETQVVDHSVLDASTLRPTGAQAPQSSSPADAAAGFLNEVTFQGPPGARISGPGDNLVSSAEVLGRKEAEALGFAYQDATPVLEPYTVYLSASAHLPAANLKADLMQTGCMNQLKTSLSGAQNVQFGPLQKPLYYRNGILALQGEVQSQEGSQRIRQPFYCTGIVKDRQLHLRATLQDGLLNPQVSP</sequence>
<dbReference type="EMBL" id="BJXB01000010">
    <property type="protein sequence ID" value="GEM46859.1"/>
    <property type="molecule type" value="Genomic_DNA"/>
</dbReference>
<keyword evidence="1" id="KW-0732">Signal</keyword>
<keyword evidence="3" id="KW-1185">Reference proteome</keyword>
<organism evidence="2 3">
    <name type="scientific">Deinococcus cellulosilyticus (strain DSM 18568 / NBRC 106333 / KACC 11606 / 5516J-15)</name>
    <dbReference type="NCBI Taxonomy" id="1223518"/>
    <lineage>
        <taxon>Bacteria</taxon>
        <taxon>Thermotogati</taxon>
        <taxon>Deinococcota</taxon>
        <taxon>Deinococci</taxon>
        <taxon>Deinococcales</taxon>
        <taxon>Deinococcaceae</taxon>
        <taxon>Deinococcus</taxon>
    </lineage>
</organism>
<dbReference type="AlphaFoldDB" id="A0A511N1Z3"/>
<evidence type="ECO:0000313" key="2">
    <source>
        <dbReference type="EMBL" id="GEM46859.1"/>
    </source>
</evidence>